<feature type="transmembrane region" description="Helical" evidence="7">
    <location>
        <begin position="111"/>
        <end position="132"/>
    </location>
</feature>
<keyword evidence="6" id="KW-0813">Transport</keyword>
<evidence type="ECO:0000256" key="6">
    <source>
        <dbReference type="RuleBase" id="RU003346"/>
    </source>
</evidence>
<comment type="subcellular location">
    <subcellularLocation>
        <location evidence="1">Membrane</location>
        <topology evidence="1">Multi-pass membrane protein</topology>
    </subcellularLocation>
</comment>
<dbReference type="PANTHER" id="PTHR48021:SF47">
    <property type="entry name" value="GH17672P"/>
    <property type="match status" value="1"/>
</dbReference>
<evidence type="ECO:0000313" key="9">
    <source>
        <dbReference type="EnsemblMetazoa" id="XP_028140936.2"/>
    </source>
</evidence>
<dbReference type="Pfam" id="PF00083">
    <property type="entry name" value="Sugar_tr"/>
    <property type="match status" value="1"/>
</dbReference>
<dbReference type="Proteomes" id="UP001652700">
    <property type="component" value="Unplaced"/>
</dbReference>
<dbReference type="InterPro" id="IPR005829">
    <property type="entry name" value="Sugar_transporter_CS"/>
</dbReference>
<keyword evidence="2 7" id="KW-0812">Transmembrane</keyword>
<evidence type="ECO:0000256" key="7">
    <source>
        <dbReference type="SAM" id="Phobius"/>
    </source>
</evidence>
<dbReference type="InterPro" id="IPR003663">
    <property type="entry name" value="Sugar/inositol_transpt"/>
</dbReference>
<dbReference type="Gene3D" id="1.20.1250.20">
    <property type="entry name" value="MFS general substrate transporter like domains"/>
    <property type="match status" value="1"/>
</dbReference>
<feature type="transmembrane region" description="Helical" evidence="7">
    <location>
        <begin position="254"/>
        <end position="276"/>
    </location>
</feature>
<evidence type="ECO:0000256" key="4">
    <source>
        <dbReference type="ARBA" id="ARBA00023136"/>
    </source>
</evidence>
<evidence type="ECO:0000256" key="1">
    <source>
        <dbReference type="ARBA" id="ARBA00004141"/>
    </source>
</evidence>
<evidence type="ECO:0000256" key="5">
    <source>
        <dbReference type="ARBA" id="ARBA00023180"/>
    </source>
</evidence>
<sequence>MGASGPNRTYLYLVAIAANISVFVCGTAFGWSSPVIPRLKNLDASPLDHVISTSEEGLIASFLPLAAVLGPVLGGILASKIGKKLTLIIAVTPFIIAFIIFTIATKIELFYFGRFLCGLACGMTYVNIPTYIAEIADNEVRGSLGSYLQLFCTIGILFPYSLGPYVTLKLFNIILLFPPTICIVLFIVFLPESPYYLLQRGKIEQALQVLSKLSGKPTSIAEKDLADMQVQIRQESEQKGGFGLIMKTPGLRRALILSLCLVIFQQFTGINVVFFFTQTLFEDAGVALAPEICTIIVGIIQILASTLSPLFVEKSGKRRLLMISGIGSAVSVAVLAIYFYIKDVLKSDTSSISWLPIASLLAFIIAYSMGFGPIPWAYIGELFPGNVQSLASTIVISLYWFCCFLTVNYFGFLTSLLGAYGAFGFFSCCSVMATLFVLKFMPETTGLSLQEIQILLTSGKITYKERVNL</sequence>
<dbReference type="GeneID" id="114334988"/>
<dbReference type="RefSeq" id="XP_028140936.2">
    <property type="nucleotide sequence ID" value="XM_028285135.2"/>
</dbReference>
<feature type="transmembrane region" description="Helical" evidence="7">
    <location>
        <begin position="85"/>
        <end position="105"/>
    </location>
</feature>
<dbReference type="InterPro" id="IPR005828">
    <property type="entry name" value="MFS_sugar_transport-like"/>
</dbReference>
<evidence type="ECO:0000313" key="10">
    <source>
        <dbReference type="Proteomes" id="UP001652700"/>
    </source>
</evidence>
<feature type="transmembrane region" description="Helical" evidence="7">
    <location>
        <begin position="144"/>
        <end position="162"/>
    </location>
</feature>
<dbReference type="EnsemblMetazoa" id="XM_028285135.2">
    <property type="protein sequence ID" value="XP_028140936.2"/>
    <property type="gene ID" value="LOC114334988"/>
</dbReference>
<evidence type="ECO:0000256" key="2">
    <source>
        <dbReference type="ARBA" id="ARBA00022692"/>
    </source>
</evidence>
<feature type="transmembrane region" description="Helical" evidence="7">
    <location>
        <begin position="12"/>
        <end position="31"/>
    </location>
</feature>
<proteinExistence type="inferred from homology"/>
<evidence type="ECO:0000256" key="3">
    <source>
        <dbReference type="ARBA" id="ARBA00022989"/>
    </source>
</evidence>
<dbReference type="InterPro" id="IPR036259">
    <property type="entry name" value="MFS_trans_sf"/>
</dbReference>
<dbReference type="PROSITE" id="PS50850">
    <property type="entry name" value="MFS"/>
    <property type="match status" value="1"/>
</dbReference>
<comment type="similarity">
    <text evidence="6">Belongs to the major facilitator superfamily. Sugar transporter (TC 2.A.1.1) family.</text>
</comment>
<feature type="domain" description="Major facilitator superfamily (MFS) profile" evidence="8">
    <location>
        <begin position="14"/>
        <end position="445"/>
    </location>
</feature>
<keyword evidence="4 7" id="KW-0472">Membrane</keyword>
<dbReference type="PROSITE" id="PS00217">
    <property type="entry name" value="SUGAR_TRANSPORT_2"/>
    <property type="match status" value="1"/>
</dbReference>
<dbReference type="PRINTS" id="PR00171">
    <property type="entry name" value="SUGRTRNSPORT"/>
</dbReference>
<organism evidence="9 10">
    <name type="scientific">Diabrotica virgifera virgifera</name>
    <name type="common">western corn rootworm</name>
    <dbReference type="NCBI Taxonomy" id="50390"/>
    <lineage>
        <taxon>Eukaryota</taxon>
        <taxon>Metazoa</taxon>
        <taxon>Ecdysozoa</taxon>
        <taxon>Arthropoda</taxon>
        <taxon>Hexapoda</taxon>
        <taxon>Insecta</taxon>
        <taxon>Pterygota</taxon>
        <taxon>Neoptera</taxon>
        <taxon>Endopterygota</taxon>
        <taxon>Coleoptera</taxon>
        <taxon>Polyphaga</taxon>
        <taxon>Cucujiformia</taxon>
        <taxon>Chrysomeloidea</taxon>
        <taxon>Chrysomelidae</taxon>
        <taxon>Galerucinae</taxon>
        <taxon>Diabroticina</taxon>
        <taxon>Diabroticites</taxon>
        <taxon>Diabrotica</taxon>
    </lineage>
</organism>
<feature type="transmembrane region" description="Helical" evidence="7">
    <location>
        <begin position="168"/>
        <end position="190"/>
    </location>
</feature>
<dbReference type="NCBIfam" id="TIGR00879">
    <property type="entry name" value="SP"/>
    <property type="match status" value="1"/>
</dbReference>
<feature type="transmembrane region" description="Helical" evidence="7">
    <location>
        <begin position="417"/>
        <end position="438"/>
    </location>
</feature>
<keyword evidence="10" id="KW-1185">Reference proteome</keyword>
<dbReference type="InterPro" id="IPR050549">
    <property type="entry name" value="MFS_Trehalose_Transporter"/>
</dbReference>
<reference evidence="9" key="1">
    <citation type="submission" date="2025-05" db="UniProtKB">
        <authorList>
            <consortium name="EnsemblMetazoa"/>
        </authorList>
    </citation>
    <scope>IDENTIFICATION</scope>
</reference>
<accession>A0ABM5ISW4</accession>
<dbReference type="PANTHER" id="PTHR48021">
    <property type="match status" value="1"/>
</dbReference>
<keyword evidence="5" id="KW-0325">Glycoprotein</keyword>
<evidence type="ECO:0000259" key="8">
    <source>
        <dbReference type="PROSITE" id="PS50850"/>
    </source>
</evidence>
<feature type="transmembrane region" description="Helical" evidence="7">
    <location>
        <begin position="58"/>
        <end position="78"/>
    </location>
</feature>
<feature type="transmembrane region" description="Helical" evidence="7">
    <location>
        <begin position="353"/>
        <end position="378"/>
    </location>
</feature>
<name>A0ABM5ISW4_DIAVI</name>
<feature type="transmembrane region" description="Helical" evidence="7">
    <location>
        <begin position="320"/>
        <end position="341"/>
    </location>
</feature>
<dbReference type="InterPro" id="IPR020846">
    <property type="entry name" value="MFS_dom"/>
</dbReference>
<feature type="transmembrane region" description="Helical" evidence="7">
    <location>
        <begin position="390"/>
        <end position="411"/>
    </location>
</feature>
<keyword evidence="3 7" id="KW-1133">Transmembrane helix</keyword>
<dbReference type="SUPFAM" id="SSF103473">
    <property type="entry name" value="MFS general substrate transporter"/>
    <property type="match status" value="1"/>
</dbReference>
<feature type="transmembrane region" description="Helical" evidence="7">
    <location>
        <begin position="288"/>
        <end position="308"/>
    </location>
</feature>
<protein>
    <recommendedName>
        <fullName evidence="8">Major facilitator superfamily (MFS) profile domain-containing protein</fullName>
    </recommendedName>
</protein>